<gene>
    <name evidence="2" type="ORF">B0T11DRAFT_314553</name>
</gene>
<feature type="region of interest" description="Disordered" evidence="1">
    <location>
        <begin position="145"/>
        <end position="212"/>
    </location>
</feature>
<evidence type="ECO:0000313" key="3">
    <source>
        <dbReference type="Proteomes" id="UP000813385"/>
    </source>
</evidence>
<accession>A0A8K0TT70</accession>
<feature type="compositionally biased region" description="Basic and acidic residues" evidence="1">
    <location>
        <begin position="1"/>
        <end position="10"/>
    </location>
</feature>
<evidence type="ECO:0000256" key="1">
    <source>
        <dbReference type="SAM" id="MobiDB-lite"/>
    </source>
</evidence>
<keyword evidence="3" id="KW-1185">Reference proteome</keyword>
<dbReference type="EMBL" id="JAGPXD010000001">
    <property type="protein sequence ID" value="KAH7376177.1"/>
    <property type="molecule type" value="Genomic_DNA"/>
</dbReference>
<proteinExistence type="predicted"/>
<organism evidence="2 3">
    <name type="scientific">Plectosphaerella cucumerina</name>
    <dbReference type="NCBI Taxonomy" id="40658"/>
    <lineage>
        <taxon>Eukaryota</taxon>
        <taxon>Fungi</taxon>
        <taxon>Dikarya</taxon>
        <taxon>Ascomycota</taxon>
        <taxon>Pezizomycotina</taxon>
        <taxon>Sordariomycetes</taxon>
        <taxon>Hypocreomycetidae</taxon>
        <taxon>Glomerellales</taxon>
        <taxon>Plectosphaerellaceae</taxon>
        <taxon>Plectosphaerella</taxon>
    </lineage>
</organism>
<name>A0A8K0TT70_9PEZI</name>
<evidence type="ECO:0000313" key="2">
    <source>
        <dbReference type="EMBL" id="KAH7376177.1"/>
    </source>
</evidence>
<sequence length="212" mass="23094">MSPRHPDTGRAKAPSFMQRPAEAATVFSDSCILGALPPSPEPAVAPDAGRQCWTGLLPGVVSNIGRGAGDGSHKGFGRKRQLVVEMRDAAFTSTRQGQLGGRRGSQGAKLRIQPPPQFRLYPGSHPARACGPTEGQDLPMPRVRERVRGQHSENGSRLARPRTESPSRRFTATWSGRGDQMVVQRRREREGGRAHKRTPEVEHDPGPRSEMG</sequence>
<dbReference type="AlphaFoldDB" id="A0A8K0TT70"/>
<dbReference type="Proteomes" id="UP000813385">
    <property type="component" value="Unassembled WGS sequence"/>
</dbReference>
<feature type="region of interest" description="Disordered" evidence="1">
    <location>
        <begin position="1"/>
        <end position="21"/>
    </location>
</feature>
<comment type="caution">
    <text evidence="2">The sequence shown here is derived from an EMBL/GenBank/DDBJ whole genome shotgun (WGS) entry which is preliminary data.</text>
</comment>
<reference evidence="2" key="1">
    <citation type="journal article" date="2021" name="Nat. Commun.">
        <title>Genetic determinants of endophytism in the Arabidopsis root mycobiome.</title>
        <authorList>
            <person name="Mesny F."/>
            <person name="Miyauchi S."/>
            <person name="Thiergart T."/>
            <person name="Pickel B."/>
            <person name="Atanasova L."/>
            <person name="Karlsson M."/>
            <person name="Huettel B."/>
            <person name="Barry K.W."/>
            <person name="Haridas S."/>
            <person name="Chen C."/>
            <person name="Bauer D."/>
            <person name="Andreopoulos W."/>
            <person name="Pangilinan J."/>
            <person name="LaButti K."/>
            <person name="Riley R."/>
            <person name="Lipzen A."/>
            <person name="Clum A."/>
            <person name="Drula E."/>
            <person name="Henrissat B."/>
            <person name="Kohler A."/>
            <person name="Grigoriev I.V."/>
            <person name="Martin F.M."/>
            <person name="Hacquard S."/>
        </authorList>
    </citation>
    <scope>NUCLEOTIDE SEQUENCE</scope>
    <source>
        <strain evidence="2">MPI-CAGE-AT-0016</strain>
    </source>
</reference>
<protein>
    <submittedName>
        <fullName evidence="2">Uncharacterized protein</fullName>
    </submittedName>
</protein>
<feature type="compositionally biased region" description="Basic and acidic residues" evidence="1">
    <location>
        <begin position="185"/>
        <end position="212"/>
    </location>
</feature>